<name>A0A2G9UR94_TELCI</name>
<gene>
    <name evidence="18" type="ORF">TELCIR_05278</name>
</gene>
<evidence type="ECO:0000256" key="14">
    <source>
        <dbReference type="PIRSR" id="PIRSR625650-3"/>
    </source>
</evidence>
<comment type="similarity">
    <text evidence="5 16">Belongs to the FAD-binding oxidoreductase/transferase type 4 family.</text>
</comment>
<dbReference type="GO" id="GO:0008609">
    <property type="term" value="F:alkylglycerone-phosphate synthase activity"/>
    <property type="evidence" value="ECO:0007669"/>
    <property type="project" value="UniProtKB-EC"/>
</dbReference>
<evidence type="ECO:0000256" key="3">
    <source>
        <dbReference type="ARBA" id="ARBA00004670"/>
    </source>
</evidence>
<dbReference type="EC" id="2.5.1.26" evidence="7 16"/>
<dbReference type="Pfam" id="PF02913">
    <property type="entry name" value="FAD-oxidase_C"/>
    <property type="match status" value="1"/>
</dbReference>
<keyword evidence="8 16" id="KW-0444">Lipid biosynthesis</keyword>
<dbReference type="OrthoDB" id="7786253at2759"/>
<dbReference type="InterPro" id="IPR016166">
    <property type="entry name" value="FAD-bd_PCMH"/>
</dbReference>
<dbReference type="InterPro" id="IPR004113">
    <property type="entry name" value="FAD-bd_oxidored_4_C"/>
</dbReference>
<keyword evidence="10 16" id="KW-0808">Transferase</keyword>
<feature type="domain" description="FAD-binding PCMH-type" evidence="17">
    <location>
        <begin position="135"/>
        <end position="322"/>
    </location>
</feature>
<dbReference type="Gene3D" id="3.30.465.10">
    <property type="match status" value="1"/>
</dbReference>
<dbReference type="SUPFAM" id="SSF55103">
    <property type="entry name" value="FAD-linked oxidases, C-terminal domain"/>
    <property type="match status" value="1"/>
</dbReference>
<reference evidence="18 19" key="1">
    <citation type="submission" date="2015-09" db="EMBL/GenBank/DDBJ databases">
        <title>Draft genome of the parasitic nematode Teladorsagia circumcincta isolate WARC Sus (inbred).</title>
        <authorList>
            <person name="Mitreva M."/>
        </authorList>
    </citation>
    <scope>NUCLEOTIDE SEQUENCE [LARGE SCALE GENOMIC DNA]</scope>
    <source>
        <strain evidence="18 19">S</strain>
    </source>
</reference>
<evidence type="ECO:0000256" key="13">
    <source>
        <dbReference type="ARBA" id="ARBA00023140"/>
    </source>
</evidence>
<dbReference type="InterPro" id="IPR006094">
    <property type="entry name" value="Oxid_FAD_bind_N"/>
</dbReference>
<evidence type="ECO:0000256" key="8">
    <source>
        <dbReference type="ARBA" id="ARBA00022516"/>
    </source>
</evidence>
<evidence type="ECO:0000256" key="1">
    <source>
        <dbReference type="ARBA" id="ARBA00001974"/>
    </source>
</evidence>
<comment type="catalytic activity">
    <reaction evidence="16">
        <text>a long chain fatty alcohol + a 1-acylglycerone 3-phosphate = a 1-O-alkylglycerone 3-phosphate + a long-chain fatty acid + H(+)</text>
        <dbReference type="Rhea" id="RHEA:36171"/>
        <dbReference type="ChEBI" id="CHEBI:15378"/>
        <dbReference type="ChEBI" id="CHEBI:17135"/>
        <dbReference type="ChEBI" id="CHEBI:57534"/>
        <dbReference type="ChEBI" id="CHEBI:57560"/>
        <dbReference type="ChEBI" id="CHEBI:73315"/>
        <dbReference type="EC" id="2.5.1.26"/>
    </reaction>
</comment>
<keyword evidence="13 16" id="KW-0576">Peroxisome</keyword>
<dbReference type="AlphaFoldDB" id="A0A2G9UR94"/>
<protein>
    <recommendedName>
        <fullName evidence="7 16">Alkylglycerone-phosphate synthase</fullName>
        <shortName evidence="16">Alkyl-DHAP synthase</shortName>
        <ecNumber evidence="7 16">2.5.1.26</ecNumber>
    </recommendedName>
</protein>
<evidence type="ECO:0000256" key="11">
    <source>
        <dbReference type="ARBA" id="ARBA00022827"/>
    </source>
</evidence>
<evidence type="ECO:0000256" key="2">
    <source>
        <dbReference type="ARBA" id="ARBA00004275"/>
    </source>
</evidence>
<dbReference type="GO" id="GO:0008611">
    <property type="term" value="P:ether lipid biosynthetic process"/>
    <property type="evidence" value="ECO:0007669"/>
    <property type="project" value="UniProtKB-UniPathway"/>
</dbReference>
<sequence>MLDWNFLNGTIIKKKYRQFESDKVLKWNGWGYADSYFKLDHEGDVVMMGDRYEACGHKMPYFRPWFEEHLGVDLDYMTPSQRIGDMEIPPPIENDEIYDELVRADISFSNEPRMRLMRGHGHTVHDIINLRHGKFSRLPDLVVWPRTEQEVMKIIDLAMSTNCAIIPIGGGTSVSSALECPVTEQRAVISMDMAMMDKIIWIDKENLTCRAQAGIIGQSLESQLNSKGFTCGHEPDSIEFSTLGGWVSTRASGMKKNKCHASLVDPISIMSSWAQKERWVTIKIFPLPEVKRYGSLVFPDFNHGVEFFREVARQRIQPASLRLMDNVQFIMGQALRLAVNSYWASLKHSLGRMYLTKWRGFHVDEMCAATCVFEGTADEVYNEEKKLYALAEKYDGVAELDPANIFANANLIDIIGSPHITYSNYIPGFGNSLGKGNGY</sequence>
<evidence type="ECO:0000313" key="19">
    <source>
        <dbReference type="Proteomes" id="UP000230423"/>
    </source>
</evidence>
<dbReference type="PROSITE" id="PS51387">
    <property type="entry name" value="FAD_PCMH"/>
    <property type="match status" value="1"/>
</dbReference>
<evidence type="ECO:0000256" key="15">
    <source>
        <dbReference type="PIRSR" id="PIRSR625650-4"/>
    </source>
</evidence>
<comment type="pathway">
    <text evidence="4">Lipid metabolism.</text>
</comment>
<dbReference type="Proteomes" id="UP000230423">
    <property type="component" value="Unassembled WGS sequence"/>
</dbReference>
<keyword evidence="19" id="KW-1185">Reference proteome</keyword>
<dbReference type="Gene3D" id="3.30.43.10">
    <property type="entry name" value="Uridine Diphospho-n-acetylenolpyruvylglucosamine Reductase, domain 2"/>
    <property type="match status" value="1"/>
</dbReference>
<evidence type="ECO:0000256" key="10">
    <source>
        <dbReference type="ARBA" id="ARBA00022679"/>
    </source>
</evidence>
<evidence type="ECO:0000259" key="17">
    <source>
        <dbReference type="PROSITE" id="PS51387"/>
    </source>
</evidence>
<evidence type="ECO:0000256" key="9">
    <source>
        <dbReference type="ARBA" id="ARBA00022630"/>
    </source>
</evidence>
<dbReference type="InterPro" id="IPR016164">
    <property type="entry name" value="FAD-linked_Oxase-like_C"/>
</dbReference>
<evidence type="ECO:0000256" key="4">
    <source>
        <dbReference type="ARBA" id="ARBA00005189"/>
    </source>
</evidence>
<keyword evidence="9 16" id="KW-0285">Flavoprotein</keyword>
<dbReference type="PANTHER" id="PTHR46568">
    <property type="entry name" value="ALKYLDIHYDROXYACETONEPHOSPHATE SYNTHASE, PEROXISOMAL"/>
    <property type="match status" value="1"/>
</dbReference>
<evidence type="ECO:0000256" key="16">
    <source>
        <dbReference type="RuleBase" id="RU363113"/>
    </source>
</evidence>
<dbReference type="Gene3D" id="3.30.160.650">
    <property type="match status" value="1"/>
</dbReference>
<comment type="pathway">
    <text evidence="3 16">Glycerolipid metabolism; ether lipid biosynthesis.</text>
</comment>
<dbReference type="Gene3D" id="3.30.70.3450">
    <property type="match status" value="1"/>
</dbReference>
<keyword evidence="11 14" id="KW-0274">FAD</keyword>
<evidence type="ECO:0000256" key="12">
    <source>
        <dbReference type="ARBA" id="ARBA00023098"/>
    </source>
</evidence>
<feature type="binding site" evidence="14">
    <location>
        <begin position="236"/>
        <end position="242"/>
    </location>
    <ligand>
        <name>FAD</name>
        <dbReference type="ChEBI" id="CHEBI:57692"/>
    </ligand>
</feature>
<feature type="site" description="Important for enzyme activity" evidence="15">
    <location>
        <position position="322"/>
    </location>
</feature>
<dbReference type="FunFam" id="3.30.43.10:FF:000003">
    <property type="entry name" value="Alkylglycerone-phosphate synthase"/>
    <property type="match status" value="1"/>
</dbReference>
<dbReference type="EMBL" id="KZ345599">
    <property type="protein sequence ID" value="PIO72775.1"/>
    <property type="molecule type" value="Genomic_DNA"/>
</dbReference>
<dbReference type="InterPro" id="IPR036318">
    <property type="entry name" value="FAD-bd_PCMH-like_sf"/>
</dbReference>
<dbReference type="Pfam" id="PF01565">
    <property type="entry name" value="FAD_binding_4"/>
    <property type="match status" value="1"/>
</dbReference>
<dbReference type="PANTHER" id="PTHR46568:SF1">
    <property type="entry name" value="ALKYLDIHYDROXYACETONEPHOSPHATE SYNTHASE, PEROXISOMAL"/>
    <property type="match status" value="1"/>
</dbReference>
<dbReference type="InterPro" id="IPR016169">
    <property type="entry name" value="FAD-bd_PCMH_sub2"/>
</dbReference>
<dbReference type="GO" id="GO:0005777">
    <property type="term" value="C:peroxisome"/>
    <property type="evidence" value="ECO:0007669"/>
    <property type="project" value="UniProtKB-SubCell"/>
</dbReference>
<dbReference type="GO" id="GO:0071949">
    <property type="term" value="F:FAD binding"/>
    <property type="evidence" value="ECO:0007669"/>
    <property type="project" value="InterPro"/>
</dbReference>
<comment type="cofactor">
    <cofactor evidence="1 14 16">
        <name>FAD</name>
        <dbReference type="ChEBI" id="CHEBI:57692"/>
    </cofactor>
</comment>
<dbReference type="SUPFAM" id="SSF56176">
    <property type="entry name" value="FAD-binding/transporter-associated domain-like"/>
    <property type="match status" value="1"/>
</dbReference>
<proteinExistence type="inferred from homology"/>
<dbReference type="UniPathway" id="UPA00781"/>
<evidence type="ECO:0000256" key="7">
    <source>
        <dbReference type="ARBA" id="ARBA00012385"/>
    </source>
</evidence>
<evidence type="ECO:0000256" key="5">
    <source>
        <dbReference type="ARBA" id="ARBA00008000"/>
    </source>
</evidence>
<feature type="non-terminal residue" evidence="18">
    <location>
        <position position="439"/>
    </location>
</feature>
<comment type="subunit">
    <text evidence="6 16">Homodimer.</text>
</comment>
<organism evidence="18 19">
    <name type="scientific">Teladorsagia circumcincta</name>
    <name type="common">Brown stomach worm</name>
    <name type="synonym">Ostertagia circumcincta</name>
    <dbReference type="NCBI Taxonomy" id="45464"/>
    <lineage>
        <taxon>Eukaryota</taxon>
        <taxon>Metazoa</taxon>
        <taxon>Ecdysozoa</taxon>
        <taxon>Nematoda</taxon>
        <taxon>Chromadorea</taxon>
        <taxon>Rhabditida</taxon>
        <taxon>Rhabditina</taxon>
        <taxon>Rhabditomorpha</taxon>
        <taxon>Strongyloidea</taxon>
        <taxon>Trichostrongylidae</taxon>
        <taxon>Teladorsagia</taxon>
    </lineage>
</organism>
<feature type="binding site" evidence="14">
    <location>
        <begin position="249"/>
        <end position="252"/>
    </location>
    <ligand>
        <name>FAD</name>
        <dbReference type="ChEBI" id="CHEBI:57692"/>
    </ligand>
</feature>
<dbReference type="InterPro" id="IPR025650">
    <property type="entry name" value="Alkyl-DHAP_Synthase"/>
</dbReference>
<keyword evidence="12 16" id="KW-0443">Lipid metabolism</keyword>
<feature type="binding site" evidence="14">
    <location>
        <begin position="167"/>
        <end position="173"/>
    </location>
    <ligand>
        <name>FAD</name>
        <dbReference type="ChEBI" id="CHEBI:57692"/>
    </ligand>
</feature>
<evidence type="ECO:0000256" key="6">
    <source>
        <dbReference type="ARBA" id="ARBA00011738"/>
    </source>
</evidence>
<comment type="subcellular location">
    <subcellularLocation>
        <location evidence="2 16">Peroxisome</location>
    </subcellularLocation>
</comment>
<comment type="function">
    <text evidence="16">Catalyzes the exchange of an acyl for a long-chain alkyl group and the formation of the ether bond in the biosynthesis of ether phospholipids.</text>
</comment>
<accession>A0A2G9UR94</accession>
<dbReference type="InterPro" id="IPR016167">
    <property type="entry name" value="FAD-bd_PCMH_sub1"/>
</dbReference>
<evidence type="ECO:0000313" key="18">
    <source>
        <dbReference type="EMBL" id="PIO72775.1"/>
    </source>
</evidence>